<reference evidence="3 4" key="2">
    <citation type="submission" date="2017-02" db="EMBL/GenBank/DDBJ databases">
        <title>A genome survey and senescence transcriptome analysis in Lentinula edodes.</title>
        <authorList>
            <person name="Sakamoto Y."/>
            <person name="Nakade K."/>
            <person name="Sato S."/>
            <person name="Yoshida Y."/>
            <person name="Miyazaki K."/>
            <person name="Natsume S."/>
            <person name="Konno N."/>
        </authorList>
    </citation>
    <scope>NUCLEOTIDE SEQUENCE [LARGE SCALE GENOMIC DNA]</scope>
    <source>
        <strain evidence="3 4">NBRC 111202</strain>
    </source>
</reference>
<protein>
    <submittedName>
        <fullName evidence="3">Ribonuclease III</fullName>
    </submittedName>
</protein>
<dbReference type="Proteomes" id="UP000188533">
    <property type="component" value="Unassembled WGS sequence"/>
</dbReference>
<feature type="domain" description="DRBM" evidence="2">
    <location>
        <begin position="13"/>
        <end position="80"/>
    </location>
</feature>
<dbReference type="PROSITE" id="PS50137">
    <property type="entry name" value="DS_RBD"/>
    <property type="match status" value="1"/>
</dbReference>
<proteinExistence type="predicted"/>
<comment type="caution">
    <text evidence="3">The sequence shown here is derived from an EMBL/GenBank/DDBJ whole genome shotgun (WGS) entry which is preliminary data.</text>
</comment>
<organism evidence="3 4">
    <name type="scientific">Lentinula edodes</name>
    <name type="common">Shiitake mushroom</name>
    <name type="synonym">Lentinus edodes</name>
    <dbReference type="NCBI Taxonomy" id="5353"/>
    <lineage>
        <taxon>Eukaryota</taxon>
        <taxon>Fungi</taxon>
        <taxon>Dikarya</taxon>
        <taxon>Basidiomycota</taxon>
        <taxon>Agaricomycotina</taxon>
        <taxon>Agaricomycetes</taxon>
        <taxon>Agaricomycetidae</taxon>
        <taxon>Agaricales</taxon>
        <taxon>Marasmiineae</taxon>
        <taxon>Omphalotaceae</taxon>
        <taxon>Lentinula</taxon>
    </lineage>
</organism>
<dbReference type="InterPro" id="IPR014720">
    <property type="entry name" value="dsRBD_dom"/>
</dbReference>
<gene>
    <name evidence="3" type="ORF">LENED_012162</name>
</gene>
<evidence type="ECO:0000259" key="2">
    <source>
        <dbReference type="PROSITE" id="PS50137"/>
    </source>
</evidence>
<dbReference type="Pfam" id="PF00035">
    <property type="entry name" value="dsrm"/>
    <property type="match status" value="1"/>
</dbReference>
<keyword evidence="4" id="KW-1185">Reference proteome</keyword>
<dbReference type="EMBL" id="BDGU01001454">
    <property type="protein sequence ID" value="GAW09944.1"/>
    <property type="molecule type" value="Genomic_DNA"/>
</dbReference>
<evidence type="ECO:0000256" key="1">
    <source>
        <dbReference type="PROSITE-ProRule" id="PRU00266"/>
    </source>
</evidence>
<dbReference type="SUPFAM" id="SSF54768">
    <property type="entry name" value="dsRNA-binding domain-like"/>
    <property type="match status" value="1"/>
</dbReference>
<evidence type="ECO:0000313" key="4">
    <source>
        <dbReference type="Proteomes" id="UP000188533"/>
    </source>
</evidence>
<sequence>MSESSDMEGSHDHYKMRVNNYAQGAHLSFRIDSNPSGPNNAVVWLSVVYINDEEYGRGEGPNKRVAEENAANAAWRLIKSLGSVSR</sequence>
<dbReference type="GO" id="GO:0003723">
    <property type="term" value="F:RNA binding"/>
    <property type="evidence" value="ECO:0007669"/>
    <property type="project" value="UniProtKB-UniRule"/>
</dbReference>
<reference evidence="3 4" key="1">
    <citation type="submission" date="2016-08" db="EMBL/GenBank/DDBJ databases">
        <authorList>
            <consortium name="Lentinula edodes genome sequencing consortium"/>
            <person name="Sakamoto Y."/>
            <person name="Nakade K."/>
            <person name="Sato S."/>
            <person name="Yoshida Y."/>
            <person name="Miyazaki K."/>
            <person name="Natsume S."/>
            <person name="Konno N."/>
        </authorList>
    </citation>
    <scope>NUCLEOTIDE SEQUENCE [LARGE SCALE GENOMIC DNA]</scope>
    <source>
        <strain evidence="3 4">NBRC 111202</strain>
    </source>
</reference>
<dbReference type="Gene3D" id="3.30.160.20">
    <property type="match status" value="1"/>
</dbReference>
<name>A0A1Q3ES41_LENED</name>
<evidence type="ECO:0000313" key="3">
    <source>
        <dbReference type="EMBL" id="GAW09944.1"/>
    </source>
</evidence>
<dbReference type="SMART" id="SM00358">
    <property type="entry name" value="DSRM"/>
    <property type="match status" value="1"/>
</dbReference>
<accession>A0A1Q3ES41</accession>
<dbReference type="AlphaFoldDB" id="A0A1Q3ES41"/>
<keyword evidence="1" id="KW-0694">RNA-binding</keyword>